<keyword evidence="3" id="KW-1185">Reference proteome</keyword>
<evidence type="ECO:0000313" key="2">
    <source>
        <dbReference type="EMBL" id="GAA6195794.1"/>
    </source>
</evidence>
<organism evidence="2 3">
    <name type="scientific">Pseudophaeobacter arcticus</name>
    <dbReference type="NCBI Taxonomy" id="385492"/>
    <lineage>
        <taxon>Bacteria</taxon>
        <taxon>Pseudomonadati</taxon>
        <taxon>Pseudomonadota</taxon>
        <taxon>Alphaproteobacteria</taxon>
        <taxon>Rhodobacterales</taxon>
        <taxon>Paracoccaceae</taxon>
        <taxon>Pseudophaeobacter</taxon>
    </lineage>
</organism>
<keyword evidence="1" id="KW-0812">Transmembrane</keyword>
<protein>
    <recommendedName>
        <fullName evidence="4">PH domain-containing protein</fullName>
    </recommendedName>
</protein>
<name>A0ABQ0AIT6_9RHOB</name>
<dbReference type="EMBL" id="BAABWU010000003">
    <property type="protein sequence ID" value="GAA6195794.1"/>
    <property type="molecule type" value="Genomic_DNA"/>
</dbReference>
<reference evidence="2 3" key="1">
    <citation type="submission" date="2024-04" db="EMBL/GenBank/DDBJ databases">
        <title>Draft genome sequence of Pseudophaeobacter arcticus NBRC 116598.</title>
        <authorList>
            <person name="Miyakawa T."/>
            <person name="Kusuya Y."/>
            <person name="Miura T."/>
        </authorList>
    </citation>
    <scope>NUCLEOTIDE SEQUENCE [LARGE SCALE GENOMIC DNA]</scope>
    <source>
        <strain evidence="2 3">SU-CL00105</strain>
    </source>
</reference>
<gene>
    <name evidence="2" type="ORF">NBRC116598_12380</name>
</gene>
<sequence>MTVIEFTPNRSAYITAHAWMAAIAMVAGMVILWAVGNPHVWTGAIGGLGAIGLRGWYMMSEELAVVWRIQDGVLSGPAERRVPLDQIAAVKTMGSYVQVITKGGDKHLIKYQSSPSTTVAALNHAIERPVA</sequence>
<dbReference type="Proteomes" id="UP001441944">
    <property type="component" value="Unassembled WGS sequence"/>
</dbReference>
<evidence type="ECO:0000256" key="1">
    <source>
        <dbReference type="SAM" id="Phobius"/>
    </source>
</evidence>
<keyword evidence="1" id="KW-1133">Transmembrane helix</keyword>
<evidence type="ECO:0008006" key="4">
    <source>
        <dbReference type="Google" id="ProtNLM"/>
    </source>
</evidence>
<keyword evidence="1" id="KW-0472">Membrane</keyword>
<proteinExistence type="predicted"/>
<evidence type="ECO:0000313" key="3">
    <source>
        <dbReference type="Proteomes" id="UP001441944"/>
    </source>
</evidence>
<comment type="caution">
    <text evidence="2">The sequence shown here is derived from an EMBL/GenBank/DDBJ whole genome shotgun (WGS) entry which is preliminary data.</text>
</comment>
<accession>A0ABQ0AIT6</accession>
<feature type="transmembrane region" description="Helical" evidence="1">
    <location>
        <begin position="12"/>
        <end position="34"/>
    </location>
</feature>
<feature type="transmembrane region" description="Helical" evidence="1">
    <location>
        <begin position="40"/>
        <end position="59"/>
    </location>
</feature>